<dbReference type="RefSeq" id="WP_261522914.1">
    <property type="nucleotide sequence ID" value="NZ_JAODNW010000065.1"/>
</dbReference>
<dbReference type="Proteomes" id="UP001589755">
    <property type="component" value="Unassembled WGS sequence"/>
</dbReference>
<protein>
    <submittedName>
        <fullName evidence="1">Uncharacterized protein</fullName>
    </submittedName>
</protein>
<organism evidence="1 2">
    <name type="scientific">Chelativorans intermedius</name>
    <dbReference type="NCBI Taxonomy" id="515947"/>
    <lineage>
        <taxon>Bacteria</taxon>
        <taxon>Pseudomonadati</taxon>
        <taxon>Pseudomonadota</taxon>
        <taxon>Alphaproteobacteria</taxon>
        <taxon>Hyphomicrobiales</taxon>
        <taxon>Phyllobacteriaceae</taxon>
        <taxon>Chelativorans</taxon>
    </lineage>
</organism>
<keyword evidence="2" id="KW-1185">Reference proteome</keyword>
<sequence>MEARKAAYAELMDRIKADPPVLPLYRPYESWAMRKGVNWAPKPGHIPYVLDFRAGSISFATN</sequence>
<comment type="caution">
    <text evidence="1">The sequence shown here is derived from an EMBL/GenBank/DDBJ whole genome shotgun (WGS) entry which is preliminary data.</text>
</comment>
<evidence type="ECO:0000313" key="1">
    <source>
        <dbReference type="EMBL" id="MFC0210653.1"/>
    </source>
</evidence>
<name>A0ABV6DDD3_9HYPH</name>
<dbReference type="EMBL" id="JBHLXD010000070">
    <property type="protein sequence ID" value="MFC0210653.1"/>
    <property type="molecule type" value="Genomic_DNA"/>
</dbReference>
<reference evidence="1 2" key="1">
    <citation type="submission" date="2024-09" db="EMBL/GenBank/DDBJ databases">
        <authorList>
            <person name="Sun Q."/>
            <person name="Mori K."/>
        </authorList>
    </citation>
    <scope>NUCLEOTIDE SEQUENCE [LARGE SCALE GENOMIC DNA]</scope>
    <source>
        <strain evidence="1 2">CCM 8543</strain>
    </source>
</reference>
<accession>A0ABV6DDD3</accession>
<gene>
    <name evidence="1" type="ORF">ACFFJ2_19895</name>
</gene>
<proteinExistence type="predicted"/>
<evidence type="ECO:0000313" key="2">
    <source>
        <dbReference type="Proteomes" id="UP001589755"/>
    </source>
</evidence>